<dbReference type="Gene3D" id="1.25.40.10">
    <property type="entry name" value="Tetratricopeptide repeat domain"/>
    <property type="match status" value="2"/>
</dbReference>
<evidence type="ECO:0000256" key="1">
    <source>
        <dbReference type="PROSITE-ProRule" id="PRU00339"/>
    </source>
</evidence>
<organism evidence="4 5">
    <name type="scientific">Cucumis melo</name>
    <name type="common">Muskmelon</name>
    <dbReference type="NCBI Taxonomy" id="3656"/>
    <lineage>
        <taxon>Eukaryota</taxon>
        <taxon>Viridiplantae</taxon>
        <taxon>Streptophyta</taxon>
        <taxon>Embryophyta</taxon>
        <taxon>Tracheophyta</taxon>
        <taxon>Spermatophyta</taxon>
        <taxon>Magnoliopsida</taxon>
        <taxon>eudicotyledons</taxon>
        <taxon>Gunneridae</taxon>
        <taxon>Pentapetalae</taxon>
        <taxon>rosids</taxon>
        <taxon>fabids</taxon>
        <taxon>Cucurbitales</taxon>
        <taxon>Cucurbitaceae</taxon>
        <taxon>Benincaseae</taxon>
        <taxon>Cucumis</taxon>
    </lineage>
</organism>
<keyword evidence="3" id="KW-0472">Membrane</keyword>
<dbReference type="PANTHER" id="PTHR47689">
    <property type="entry name" value="TETRATRICOPEPTIDE REPEAT (TPR)-LIKE SUPERFAMILY PROTEIN"/>
    <property type="match status" value="1"/>
</dbReference>
<evidence type="ECO:0000313" key="5">
    <source>
        <dbReference type="RefSeq" id="XP_050941630.1"/>
    </source>
</evidence>
<keyword evidence="4" id="KW-1185">Reference proteome</keyword>
<dbReference type="RefSeq" id="XP_050941630.1">
    <property type="nucleotide sequence ID" value="XM_051085673.1"/>
</dbReference>
<evidence type="ECO:0000256" key="2">
    <source>
        <dbReference type="SAM" id="Coils"/>
    </source>
</evidence>
<protein>
    <submittedName>
        <fullName evidence="5">Protein KINESIN LIGHT CHAIN-RELATED 1 isoform X2</fullName>
    </submittedName>
</protein>
<proteinExistence type="predicted"/>
<dbReference type="PROSITE" id="PS50005">
    <property type="entry name" value="TPR"/>
    <property type="match status" value="1"/>
</dbReference>
<dbReference type="SUPFAM" id="SSF48452">
    <property type="entry name" value="TPR-like"/>
    <property type="match status" value="2"/>
</dbReference>
<dbReference type="Pfam" id="PF13374">
    <property type="entry name" value="TPR_10"/>
    <property type="match status" value="1"/>
</dbReference>
<feature type="repeat" description="TPR" evidence="1">
    <location>
        <begin position="68"/>
        <end position="101"/>
    </location>
</feature>
<dbReference type="Pfam" id="PF13424">
    <property type="entry name" value="TPR_12"/>
    <property type="match status" value="2"/>
</dbReference>
<dbReference type="InterPro" id="IPR019734">
    <property type="entry name" value="TPR_rpt"/>
</dbReference>
<sequence length="458" mass="51933">MVLRMVRLLDYAKWRMVLLYRIYIPQSGGFLLILLGTYFCRLEDAEKYFISAIQEAKEGFGERDPHVASAFNNLAELYRVMKTFDKAEPMYLEAINILEESYGTEDIRVGSALHNLGQFYLVQRKLKESCNCYERALKIKGRVLGFGHVDYADTMYHLGTVLYLLGEEKDSEALIQDSIRILEEGGLGESILCIRRLRYLAKMHMKSNNLLEAENVQRKILHIMELSKGWNSLETINSADGLASTLYANGCLKEAQELLERCLDARKSLLPEDHIQIAANMLHIARVVMLSSNELKATDVSKAVTATDRARELLNNSIRISRGILYTISKRGEKKEIHKDGGSGKDGRTALIILLQSLDSLGNLEITVQEMQVSKKDPLLIEAENLLTQCFSTYQKFKGSTFDTLEVKAEYCTCLKRLSSLISSGRTSKQTGRVSLEDLKDEISRLEVELSPYRKQKS</sequence>
<dbReference type="GeneID" id="103496867"/>
<keyword evidence="1" id="KW-0802">TPR repeat</keyword>
<accession>A0ABM3KV18</accession>
<dbReference type="Proteomes" id="UP001652600">
    <property type="component" value="Chromosome 6"/>
</dbReference>
<keyword evidence="3" id="KW-0812">Transmembrane</keyword>
<feature type="coiled-coil region" evidence="2">
    <location>
        <begin position="429"/>
        <end position="456"/>
    </location>
</feature>
<keyword evidence="2" id="KW-0175">Coiled coil</keyword>
<evidence type="ECO:0000256" key="3">
    <source>
        <dbReference type="SAM" id="Phobius"/>
    </source>
</evidence>
<dbReference type="SMART" id="SM00028">
    <property type="entry name" value="TPR"/>
    <property type="match status" value="4"/>
</dbReference>
<dbReference type="PANTHER" id="PTHR47689:SF2">
    <property type="entry name" value="TETRATRICOPEPTIDE REPEAT (TPR)-LIKE SUPERFAMILY PROTEIN"/>
    <property type="match status" value="1"/>
</dbReference>
<dbReference type="InterPro" id="IPR011990">
    <property type="entry name" value="TPR-like_helical_dom_sf"/>
</dbReference>
<evidence type="ECO:0000313" key="4">
    <source>
        <dbReference type="Proteomes" id="UP001652600"/>
    </source>
</evidence>
<feature type="transmembrane region" description="Helical" evidence="3">
    <location>
        <begin position="20"/>
        <end position="39"/>
    </location>
</feature>
<name>A0ABM3KV18_CUCME</name>
<keyword evidence="3" id="KW-1133">Transmembrane helix</keyword>
<gene>
    <name evidence="5" type="primary">LOC103496867</name>
</gene>
<reference evidence="5" key="1">
    <citation type="submission" date="2025-08" db="UniProtKB">
        <authorList>
            <consortium name="RefSeq"/>
        </authorList>
    </citation>
    <scope>IDENTIFICATION</scope>
    <source>
        <tissue evidence="5">Stem</tissue>
    </source>
</reference>